<proteinExistence type="inferred from homology"/>
<feature type="transmembrane region" description="Helical" evidence="8">
    <location>
        <begin position="158"/>
        <end position="175"/>
    </location>
</feature>
<organism evidence="9 10">
    <name type="scientific">Acanthosepion pharaonis</name>
    <name type="common">Pharaoh cuttlefish</name>
    <name type="synonym">Sepia pharaonis</name>
    <dbReference type="NCBI Taxonomy" id="158019"/>
    <lineage>
        <taxon>Eukaryota</taxon>
        <taxon>Metazoa</taxon>
        <taxon>Spiralia</taxon>
        <taxon>Lophotrochozoa</taxon>
        <taxon>Mollusca</taxon>
        <taxon>Cephalopoda</taxon>
        <taxon>Coleoidea</taxon>
        <taxon>Decapodiformes</taxon>
        <taxon>Sepiida</taxon>
        <taxon>Sepiina</taxon>
        <taxon>Sepiidae</taxon>
        <taxon>Acanthosepion</taxon>
    </lineage>
</organism>
<dbReference type="GO" id="GO:0005464">
    <property type="term" value="F:UDP-xylose transmembrane transporter activity"/>
    <property type="evidence" value="ECO:0007669"/>
    <property type="project" value="TreeGrafter"/>
</dbReference>
<reference evidence="9" key="1">
    <citation type="submission" date="2021-01" db="EMBL/GenBank/DDBJ databases">
        <authorList>
            <person name="Li R."/>
            <person name="Bekaert M."/>
        </authorList>
    </citation>
    <scope>NUCLEOTIDE SEQUENCE</scope>
    <source>
        <strain evidence="9">Farmed</strain>
    </source>
</reference>
<evidence type="ECO:0000256" key="7">
    <source>
        <dbReference type="ARBA" id="ARBA00023136"/>
    </source>
</evidence>
<feature type="transmembrane region" description="Helical" evidence="8">
    <location>
        <begin position="32"/>
        <end position="54"/>
    </location>
</feature>
<evidence type="ECO:0000256" key="1">
    <source>
        <dbReference type="ARBA" id="ARBA00004127"/>
    </source>
</evidence>
<accession>A0A812EKI3</accession>
<dbReference type="InterPro" id="IPR013657">
    <property type="entry name" value="SCL35B1-4/HUT1"/>
</dbReference>
<evidence type="ECO:0000256" key="4">
    <source>
        <dbReference type="ARBA" id="ARBA00022597"/>
    </source>
</evidence>
<dbReference type="EMBL" id="CAHIKZ030005439">
    <property type="protein sequence ID" value="CAE1325132.1"/>
    <property type="molecule type" value="Genomic_DNA"/>
</dbReference>
<dbReference type="Pfam" id="PF08449">
    <property type="entry name" value="UAA"/>
    <property type="match status" value="1"/>
</dbReference>
<dbReference type="OrthoDB" id="999962at2759"/>
<keyword evidence="6 8" id="KW-1133">Transmembrane helix</keyword>
<keyword evidence="4" id="KW-0762">Sugar transport</keyword>
<evidence type="ECO:0000256" key="8">
    <source>
        <dbReference type="SAM" id="Phobius"/>
    </source>
</evidence>
<dbReference type="GO" id="GO:0005789">
    <property type="term" value="C:endoplasmic reticulum membrane"/>
    <property type="evidence" value="ECO:0007669"/>
    <property type="project" value="TreeGrafter"/>
</dbReference>
<keyword evidence="3" id="KW-0813">Transport</keyword>
<evidence type="ECO:0000256" key="6">
    <source>
        <dbReference type="ARBA" id="ARBA00022989"/>
    </source>
</evidence>
<protein>
    <submittedName>
        <fullName evidence="9">SLC35B4</fullName>
    </submittedName>
</protein>
<feature type="transmembrane region" description="Helical" evidence="8">
    <location>
        <begin position="121"/>
        <end position="138"/>
    </location>
</feature>
<keyword evidence="5 8" id="KW-0812">Transmembrane</keyword>
<evidence type="ECO:0000256" key="3">
    <source>
        <dbReference type="ARBA" id="ARBA00022448"/>
    </source>
</evidence>
<dbReference type="GO" id="GO:0000139">
    <property type="term" value="C:Golgi membrane"/>
    <property type="evidence" value="ECO:0007669"/>
    <property type="project" value="TreeGrafter"/>
</dbReference>
<dbReference type="Proteomes" id="UP000597762">
    <property type="component" value="Unassembled WGS sequence"/>
</dbReference>
<sequence>MHPVLPICLVFLGCCSNVVILELLISEMPGSGNIITFSQFLFIAIEGFIFTAKFGSVAPSIPMKNYVLMVIMFFIVQVVNNQALNFHISMPLHVIFRAGSLIANLILGIIILKRSYKTSKYLSVLMISIGIVLCTIASSSDVKSGAEKKTENKVYEYFIWLIGIAMLLFALFMSARMGIFQETIYSRFGKHPSEALFYNHALPLPGFLLFSADIYRHAVMFSQSAPMFIPILNTAMPKMWIYLIGNVLTQYPFTYKISFFNLITFLPFKLFYI</sequence>
<comment type="caution">
    <text evidence="9">The sequence shown here is derived from an EMBL/GenBank/DDBJ whole genome shotgun (WGS) entry which is preliminary data.</text>
</comment>
<evidence type="ECO:0000256" key="5">
    <source>
        <dbReference type="ARBA" id="ARBA00022692"/>
    </source>
</evidence>
<feature type="transmembrane region" description="Helical" evidence="8">
    <location>
        <begin position="94"/>
        <end position="112"/>
    </location>
</feature>
<evidence type="ECO:0000313" key="10">
    <source>
        <dbReference type="Proteomes" id="UP000597762"/>
    </source>
</evidence>
<keyword evidence="10" id="KW-1185">Reference proteome</keyword>
<comment type="similarity">
    <text evidence="2">Belongs to the nucleotide-sugar transporter family. SLC35B subfamily.</text>
</comment>
<evidence type="ECO:0000313" key="9">
    <source>
        <dbReference type="EMBL" id="CAE1325132.1"/>
    </source>
</evidence>
<dbReference type="PANTHER" id="PTHR10778:SF4">
    <property type="entry name" value="NUCLEOTIDE SUGAR TRANSPORTER SLC35B4"/>
    <property type="match status" value="1"/>
</dbReference>
<name>A0A812EKI3_ACAPH</name>
<feature type="transmembrane region" description="Helical" evidence="8">
    <location>
        <begin position="66"/>
        <end position="88"/>
    </location>
</feature>
<dbReference type="PANTHER" id="PTHR10778">
    <property type="entry name" value="SOLUTE CARRIER FAMILY 35 MEMBER B"/>
    <property type="match status" value="1"/>
</dbReference>
<gene>
    <name evidence="9" type="ORF">SPHA_74772</name>
</gene>
<dbReference type="AlphaFoldDB" id="A0A812EKI3"/>
<comment type="subcellular location">
    <subcellularLocation>
        <location evidence="1">Endomembrane system</location>
        <topology evidence="1">Multi-pass membrane protein</topology>
    </subcellularLocation>
</comment>
<dbReference type="GO" id="GO:0005462">
    <property type="term" value="F:UDP-N-acetylglucosamine transmembrane transporter activity"/>
    <property type="evidence" value="ECO:0007669"/>
    <property type="project" value="TreeGrafter"/>
</dbReference>
<evidence type="ECO:0000256" key="2">
    <source>
        <dbReference type="ARBA" id="ARBA00010694"/>
    </source>
</evidence>
<keyword evidence="7 8" id="KW-0472">Membrane</keyword>